<dbReference type="STRING" id="1182542.W9XL01"/>
<sequence length="219" mass="23418">MSKHIFVLGATGQTGLDFSRLALEQGHSLTLYVRNPAKIPDDIKENSKVTVIQSSLEDASALEKAVTSGPTVFVSFAGPTYGSKGTPVTDALTKLYPVLTANHYERALVLGTCSYPAPEDKGGWKWSASVALIKVIGGDAYREFNGLGSLVASWDSSSLKWTLFRVPFLGNGPAKPVSATYTGSGTDGMFLSRKSIAEWVLQELSPDSEWVGKTPVLSN</sequence>
<dbReference type="AlphaFoldDB" id="W9XL01"/>
<dbReference type="Proteomes" id="UP000019478">
    <property type="component" value="Unassembled WGS sequence"/>
</dbReference>
<evidence type="ECO:0000259" key="2">
    <source>
        <dbReference type="Pfam" id="PF13460"/>
    </source>
</evidence>
<dbReference type="GO" id="GO:0042602">
    <property type="term" value="F:riboflavin reductase (NADPH) activity"/>
    <property type="evidence" value="ECO:0007669"/>
    <property type="project" value="TreeGrafter"/>
</dbReference>
<dbReference type="InterPro" id="IPR051606">
    <property type="entry name" value="Polyketide_Oxido-like"/>
</dbReference>
<proteinExistence type="inferred from homology"/>
<gene>
    <name evidence="3" type="ORF">A1O3_09885</name>
</gene>
<evidence type="ECO:0000313" key="3">
    <source>
        <dbReference type="EMBL" id="EXJ77656.1"/>
    </source>
</evidence>
<dbReference type="Gene3D" id="3.40.50.720">
    <property type="entry name" value="NAD(P)-binding Rossmann-like Domain"/>
    <property type="match status" value="1"/>
</dbReference>
<protein>
    <recommendedName>
        <fullName evidence="2">NAD(P)-binding domain-containing protein</fullName>
    </recommendedName>
</protein>
<feature type="domain" description="NAD(P)-binding" evidence="2">
    <location>
        <begin position="9"/>
        <end position="204"/>
    </location>
</feature>
<dbReference type="Pfam" id="PF13460">
    <property type="entry name" value="NAD_binding_10"/>
    <property type="match status" value="1"/>
</dbReference>
<name>W9XL01_9EURO</name>
<evidence type="ECO:0000313" key="4">
    <source>
        <dbReference type="Proteomes" id="UP000019478"/>
    </source>
</evidence>
<dbReference type="RefSeq" id="XP_007738166.1">
    <property type="nucleotide sequence ID" value="XM_007739976.1"/>
</dbReference>
<dbReference type="eggNOG" id="ENOG502S9XI">
    <property type="taxonomic scope" value="Eukaryota"/>
</dbReference>
<dbReference type="OrthoDB" id="10254221at2759"/>
<evidence type="ECO:0000256" key="1">
    <source>
        <dbReference type="ARBA" id="ARBA00038376"/>
    </source>
</evidence>
<accession>W9XL01</accession>
<dbReference type="GO" id="GO:0004074">
    <property type="term" value="F:biliverdin reductase [NAD(P)H] activity"/>
    <property type="evidence" value="ECO:0007669"/>
    <property type="project" value="TreeGrafter"/>
</dbReference>
<comment type="similarity">
    <text evidence="1">Belongs to the avfA family.</text>
</comment>
<reference evidence="3 4" key="1">
    <citation type="submission" date="2013-03" db="EMBL/GenBank/DDBJ databases">
        <title>The Genome Sequence of Capronia epimyces CBS 606.96.</title>
        <authorList>
            <consortium name="The Broad Institute Genomics Platform"/>
            <person name="Cuomo C."/>
            <person name="de Hoog S."/>
            <person name="Gorbushina A."/>
            <person name="Walker B."/>
            <person name="Young S.K."/>
            <person name="Zeng Q."/>
            <person name="Gargeya S."/>
            <person name="Fitzgerald M."/>
            <person name="Haas B."/>
            <person name="Abouelleil A."/>
            <person name="Allen A.W."/>
            <person name="Alvarado L."/>
            <person name="Arachchi H.M."/>
            <person name="Berlin A.M."/>
            <person name="Chapman S.B."/>
            <person name="Gainer-Dewar J."/>
            <person name="Goldberg J."/>
            <person name="Griggs A."/>
            <person name="Gujja S."/>
            <person name="Hansen M."/>
            <person name="Howarth C."/>
            <person name="Imamovic A."/>
            <person name="Ireland A."/>
            <person name="Larimer J."/>
            <person name="McCowan C."/>
            <person name="Murphy C."/>
            <person name="Pearson M."/>
            <person name="Poon T.W."/>
            <person name="Priest M."/>
            <person name="Roberts A."/>
            <person name="Saif S."/>
            <person name="Shea T."/>
            <person name="Sisk P."/>
            <person name="Sykes S."/>
            <person name="Wortman J."/>
            <person name="Nusbaum C."/>
            <person name="Birren B."/>
        </authorList>
    </citation>
    <scope>NUCLEOTIDE SEQUENCE [LARGE SCALE GENOMIC DNA]</scope>
    <source>
        <strain evidence="3 4">CBS 606.96</strain>
    </source>
</reference>
<dbReference type="HOGENOM" id="CLU_025711_4_3_1"/>
<dbReference type="PANTHER" id="PTHR43355">
    <property type="entry name" value="FLAVIN REDUCTASE (NADPH)"/>
    <property type="match status" value="1"/>
</dbReference>
<dbReference type="EMBL" id="AMGY01000010">
    <property type="protein sequence ID" value="EXJ77656.1"/>
    <property type="molecule type" value="Genomic_DNA"/>
</dbReference>
<keyword evidence="4" id="KW-1185">Reference proteome</keyword>
<dbReference type="InterPro" id="IPR036291">
    <property type="entry name" value="NAD(P)-bd_dom_sf"/>
</dbReference>
<dbReference type="GeneID" id="19173966"/>
<organism evidence="3 4">
    <name type="scientific">Capronia epimyces CBS 606.96</name>
    <dbReference type="NCBI Taxonomy" id="1182542"/>
    <lineage>
        <taxon>Eukaryota</taxon>
        <taxon>Fungi</taxon>
        <taxon>Dikarya</taxon>
        <taxon>Ascomycota</taxon>
        <taxon>Pezizomycotina</taxon>
        <taxon>Eurotiomycetes</taxon>
        <taxon>Chaetothyriomycetidae</taxon>
        <taxon>Chaetothyriales</taxon>
        <taxon>Herpotrichiellaceae</taxon>
        <taxon>Capronia</taxon>
    </lineage>
</organism>
<comment type="caution">
    <text evidence="3">The sequence shown here is derived from an EMBL/GenBank/DDBJ whole genome shotgun (WGS) entry which is preliminary data.</text>
</comment>
<dbReference type="SUPFAM" id="SSF51735">
    <property type="entry name" value="NAD(P)-binding Rossmann-fold domains"/>
    <property type="match status" value="1"/>
</dbReference>
<dbReference type="PANTHER" id="PTHR43355:SF2">
    <property type="entry name" value="FLAVIN REDUCTASE (NADPH)"/>
    <property type="match status" value="1"/>
</dbReference>
<dbReference type="InterPro" id="IPR016040">
    <property type="entry name" value="NAD(P)-bd_dom"/>
</dbReference>